<dbReference type="AlphaFoldDB" id="A0A498MMM7"/>
<dbReference type="EMBL" id="QBIY01012603">
    <property type="protein sequence ID" value="RXN22181.1"/>
    <property type="molecule type" value="Genomic_DNA"/>
</dbReference>
<comment type="caution">
    <text evidence="10">The sequence shown here is derived from an EMBL/GenBank/DDBJ whole genome shotgun (WGS) entry which is preliminary data.</text>
</comment>
<dbReference type="GO" id="GO:0003964">
    <property type="term" value="F:RNA-directed DNA polymerase activity"/>
    <property type="evidence" value="ECO:0007669"/>
    <property type="project" value="UniProtKB-KW"/>
</dbReference>
<evidence type="ECO:0000256" key="4">
    <source>
        <dbReference type="ARBA" id="ARBA00022759"/>
    </source>
</evidence>
<dbReference type="GO" id="GO:0004519">
    <property type="term" value="F:endonuclease activity"/>
    <property type="evidence" value="ECO:0007669"/>
    <property type="project" value="UniProtKB-KW"/>
</dbReference>
<keyword evidence="2" id="KW-0548">Nucleotidyltransferase</keyword>
<feature type="domain" description="Reverse transcriptase RNase H-like" evidence="8">
    <location>
        <begin position="8"/>
        <end position="67"/>
    </location>
</feature>
<proteinExistence type="predicted"/>
<reference evidence="10 12" key="1">
    <citation type="submission" date="2018-03" db="EMBL/GenBank/DDBJ databases">
        <title>Draft genome sequence of Rohu Carp (Labeo rohita).</title>
        <authorList>
            <person name="Das P."/>
            <person name="Kushwaha B."/>
            <person name="Joshi C.G."/>
            <person name="Kumar D."/>
            <person name="Nagpure N.S."/>
            <person name="Sahoo L."/>
            <person name="Das S.P."/>
            <person name="Bit A."/>
            <person name="Patnaik S."/>
            <person name="Meher P.K."/>
            <person name="Jayasankar P."/>
            <person name="Koringa P.G."/>
            <person name="Patel N.V."/>
            <person name="Hinsu A.T."/>
            <person name="Kumar R."/>
            <person name="Pandey M."/>
            <person name="Agarwal S."/>
            <person name="Srivastava S."/>
            <person name="Singh M."/>
            <person name="Iquebal M.A."/>
            <person name="Jaiswal S."/>
            <person name="Angadi U.B."/>
            <person name="Kumar N."/>
            <person name="Raza M."/>
            <person name="Shah T.M."/>
            <person name="Rai A."/>
            <person name="Jena J.K."/>
        </authorList>
    </citation>
    <scope>NUCLEOTIDE SEQUENCE [LARGE SCALE GENOMIC DNA]</scope>
    <source>
        <strain evidence="10">DASCIFA01</strain>
        <tissue evidence="10">Testis</tissue>
    </source>
</reference>
<evidence type="ECO:0000256" key="1">
    <source>
        <dbReference type="ARBA" id="ARBA00022679"/>
    </source>
</evidence>
<evidence type="ECO:0000256" key="6">
    <source>
        <dbReference type="ARBA" id="ARBA00022918"/>
    </source>
</evidence>
<evidence type="ECO:0000259" key="8">
    <source>
        <dbReference type="Pfam" id="PF17917"/>
    </source>
</evidence>
<dbReference type="STRING" id="84645.A0A498MMM7"/>
<dbReference type="FunFam" id="1.10.340.70:FF:000001">
    <property type="entry name" value="Retrovirus-related Pol polyprotein from transposon gypsy-like Protein"/>
    <property type="match status" value="1"/>
</dbReference>
<dbReference type="CDD" id="cd09274">
    <property type="entry name" value="RNase_HI_RT_Ty3"/>
    <property type="match status" value="1"/>
</dbReference>
<evidence type="ECO:0000313" key="12">
    <source>
        <dbReference type="Proteomes" id="UP000290572"/>
    </source>
</evidence>
<accession>A0A498MMM7</accession>
<dbReference type="PANTHER" id="PTHR37984">
    <property type="entry name" value="PROTEIN CBG26694"/>
    <property type="match status" value="1"/>
</dbReference>
<sequence length="320" mass="36012">MRGAERNDHNYSSCSILELLALKWAVVEKFRGYLLGSRFTVLTDSNPLCHLNTANLGAVEKRWAAHVAVFNFEICYCPGRCNTAADALSRRPGLNGVDVVAEDAEYDVCVAICSELHGGTAIDPDLTVFEPALGERTEGEVSPGFALGNTPTLPGYTKEEFCRLQDTDPFLKLLKHFWRTRKKPSARERRELPRQVRSLLKQWGKLKEEEGLLYHVVDDVFLGECQQLLLPTCLVEPVLRSVHDQMGYQGIERTLCLLKPRCYWTGMHEAVDTWVKNCHRCVLAKLPQPKIRPTWTPFLAFQPLEVVAVDSTTLEPASDG</sequence>
<evidence type="ECO:0000313" key="11">
    <source>
        <dbReference type="EMBL" id="RXN37959.1"/>
    </source>
</evidence>
<dbReference type="InterPro" id="IPR041588">
    <property type="entry name" value="Integrase_H2C2"/>
</dbReference>
<protein>
    <recommendedName>
        <fullName evidence="7">Gypsy retrotransposon integrase-like protein 1</fullName>
    </recommendedName>
</protein>
<dbReference type="InterPro" id="IPR050951">
    <property type="entry name" value="Retrovirus_Pol_polyprotein"/>
</dbReference>
<dbReference type="Pfam" id="PF17921">
    <property type="entry name" value="Integrase_H2C2"/>
    <property type="match status" value="1"/>
</dbReference>
<evidence type="ECO:0000256" key="5">
    <source>
        <dbReference type="ARBA" id="ARBA00022801"/>
    </source>
</evidence>
<evidence type="ECO:0000256" key="2">
    <source>
        <dbReference type="ARBA" id="ARBA00022695"/>
    </source>
</evidence>
<keyword evidence="4" id="KW-0255">Endonuclease</keyword>
<keyword evidence="6" id="KW-0695">RNA-directed DNA polymerase</keyword>
<keyword evidence="3" id="KW-0540">Nuclease</keyword>
<evidence type="ECO:0000256" key="3">
    <source>
        <dbReference type="ARBA" id="ARBA00022722"/>
    </source>
</evidence>
<dbReference type="EMBL" id="QBIY01005276">
    <property type="protein sequence ID" value="RXN37959.1"/>
    <property type="molecule type" value="Genomic_DNA"/>
</dbReference>
<dbReference type="InterPro" id="IPR041373">
    <property type="entry name" value="RT_RNaseH"/>
</dbReference>
<keyword evidence="1" id="KW-0808">Transferase</keyword>
<keyword evidence="12" id="KW-1185">Reference proteome</keyword>
<gene>
    <name evidence="11" type="ORF">ROHU_001560</name>
    <name evidence="10" type="ORF">ROHU_023688</name>
</gene>
<dbReference type="Proteomes" id="UP000290572">
    <property type="component" value="Unassembled WGS sequence"/>
</dbReference>
<dbReference type="Pfam" id="PF17917">
    <property type="entry name" value="RT_RNaseH"/>
    <property type="match status" value="1"/>
</dbReference>
<organism evidence="10 12">
    <name type="scientific">Labeo rohita</name>
    <name type="common">Indian major carp</name>
    <name type="synonym">Cyprinus rohita</name>
    <dbReference type="NCBI Taxonomy" id="84645"/>
    <lineage>
        <taxon>Eukaryota</taxon>
        <taxon>Metazoa</taxon>
        <taxon>Chordata</taxon>
        <taxon>Craniata</taxon>
        <taxon>Vertebrata</taxon>
        <taxon>Euteleostomi</taxon>
        <taxon>Actinopterygii</taxon>
        <taxon>Neopterygii</taxon>
        <taxon>Teleostei</taxon>
        <taxon>Ostariophysi</taxon>
        <taxon>Cypriniformes</taxon>
        <taxon>Cyprinidae</taxon>
        <taxon>Labeoninae</taxon>
        <taxon>Labeonini</taxon>
        <taxon>Labeo</taxon>
    </lineage>
</organism>
<dbReference type="Gene3D" id="1.10.340.70">
    <property type="match status" value="1"/>
</dbReference>
<name>A0A498MMM7_LABRO</name>
<evidence type="ECO:0000256" key="7">
    <source>
        <dbReference type="ARBA" id="ARBA00039658"/>
    </source>
</evidence>
<dbReference type="GO" id="GO:0016787">
    <property type="term" value="F:hydrolase activity"/>
    <property type="evidence" value="ECO:0007669"/>
    <property type="project" value="UniProtKB-KW"/>
</dbReference>
<dbReference type="PANTHER" id="PTHR37984:SF15">
    <property type="entry name" value="INTEGRASE CATALYTIC DOMAIN-CONTAINING PROTEIN"/>
    <property type="match status" value="1"/>
</dbReference>
<evidence type="ECO:0000313" key="10">
    <source>
        <dbReference type="EMBL" id="RXN22181.1"/>
    </source>
</evidence>
<evidence type="ECO:0000259" key="9">
    <source>
        <dbReference type="Pfam" id="PF17921"/>
    </source>
</evidence>
<feature type="domain" description="Integrase zinc-binding" evidence="9">
    <location>
        <begin position="231"/>
        <end position="285"/>
    </location>
</feature>
<keyword evidence="5" id="KW-0378">Hydrolase</keyword>